<proteinExistence type="predicted"/>
<evidence type="ECO:0000313" key="3">
    <source>
        <dbReference type="Proteomes" id="UP000232455"/>
    </source>
</evidence>
<evidence type="ECO:0000313" key="2">
    <source>
        <dbReference type="EMBL" id="PKA67526.1"/>
    </source>
</evidence>
<keyword evidence="1" id="KW-0472">Membrane</keyword>
<gene>
    <name evidence="2" type="ORF">ATI02_0225</name>
</gene>
<name>A0ABX4PTQ8_9PSED</name>
<accession>A0ABX4PTQ8</accession>
<comment type="caution">
    <text evidence="2">The sequence shown here is derived from an EMBL/GenBank/DDBJ whole genome shotgun (WGS) entry which is preliminary data.</text>
</comment>
<protein>
    <submittedName>
        <fullName evidence="2">Uncharacterized protein</fullName>
    </submittedName>
</protein>
<keyword evidence="1" id="KW-1133">Transmembrane helix</keyword>
<keyword evidence="1" id="KW-0812">Transmembrane</keyword>
<sequence>MRKNILKIPKKITNPMTIIAIFALISETSAAISLPFLDGEDRQTYLWFLISFPFYLLFLFFLTLNFNYRSLYSPSDFSDDKAFLKNLEKKDRDNKRNCAVQESLLRPVTGVSISVLFCEEASAPSKNSQRTDNTSDPPSNRNKLFVRHNIQLSGSTSNLDIIDARQMGTQTDFATVLEKIRQSNKQHSRLIVFLSNDVSDFLLKENILRNNKHSKKSANLTFCIIYNTSSQNVCVLESF</sequence>
<reference evidence="2 3" key="1">
    <citation type="submission" date="2017-11" db="EMBL/GenBank/DDBJ databases">
        <title>Genome sequencing of a diverse group of Pseudomonas species.</title>
        <authorList>
            <person name="Loper J."/>
        </authorList>
    </citation>
    <scope>NUCLEOTIDE SEQUENCE [LARGE SCALE GENOMIC DNA]</scope>
    <source>
        <strain evidence="2 3">LMG 25716</strain>
    </source>
</reference>
<feature type="transmembrane region" description="Helical" evidence="1">
    <location>
        <begin position="46"/>
        <end position="68"/>
    </location>
</feature>
<keyword evidence="3" id="KW-1185">Reference proteome</keyword>
<dbReference type="EMBL" id="PHHE01000001">
    <property type="protein sequence ID" value="PKA67526.1"/>
    <property type="molecule type" value="Genomic_DNA"/>
</dbReference>
<organism evidence="2 3">
    <name type="scientific">Pseudomonas baetica</name>
    <dbReference type="NCBI Taxonomy" id="674054"/>
    <lineage>
        <taxon>Bacteria</taxon>
        <taxon>Pseudomonadati</taxon>
        <taxon>Pseudomonadota</taxon>
        <taxon>Gammaproteobacteria</taxon>
        <taxon>Pseudomonadales</taxon>
        <taxon>Pseudomonadaceae</taxon>
        <taxon>Pseudomonas</taxon>
    </lineage>
</organism>
<evidence type="ECO:0000256" key="1">
    <source>
        <dbReference type="SAM" id="Phobius"/>
    </source>
</evidence>
<dbReference type="Proteomes" id="UP000232455">
    <property type="component" value="Unassembled WGS sequence"/>
</dbReference>